<evidence type="ECO:0000256" key="2">
    <source>
        <dbReference type="ARBA" id="ARBA00023239"/>
    </source>
</evidence>
<evidence type="ECO:0000259" key="3">
    <source>
        <dbReference type="Pfam" id="PF01397"/>
    </source>
</evidence>
<accession>A0AAD8IJZ4</accession>
<dbReference type="GO" id="GO:0016114">
    <property type="term" value="P:terpenoid biosynthetic process"/>
    <property type="evidence" value="ECO:0007669"/>
    <property type="project" value="InterPro"/>
</dbReference>
<evidence type="ECO:0000313" key="5">
    <source>
        <dbReference type="Proteomes" id="UP001237642"/>
    </source>
</evidence>
<dbReference type="InterPro" id="IPR008949">
    <property type="entry name" value="Isoprenoid_synthase_dom_sf"/>
</dbReference>
<dbReference type="InterPro" id="IPR050148">
    <property type="entry name" value="Terpene_synthase-like"/>
</dbReference>
<dbReference type="InterPro" id="IPR036965">
    <property type="entry name" value="Terpene_synth_N_sf"/>
</dbReference>
<sequence length="150" mass="17181">MTLYVHSTSGGPPPSVVPEISRKSASFHPSVWGDKFLAYNNPNAVKTDVDHEEEVHLKLLKEEVKKMWGARDAPHQKLINFIDDIQRLGLSYHFEAELETLLQHIKDSFGEYYCSKTDDDLHDVALCFRLLGQKGHFVSSGEHIRSMRFK</sequence>
<dbReference type="InterPro" id="IPR001906">
    <property type="entry name" value="Terpene_synth_N"/>
</dbReference>
<feature type="domain" description="Terpene synthase N-terminal" evidence="3">
    <location>
        <begin position="31"/>
        <end position="140"/>
    </location>
</feature>
<dbReference type="Proteomes" id="UP001237642">
    <property type="component" value="Unassembled WGS sequence"/>
</dbReference>
<dbReference type="Gene3D" id="1.10.600.10">
    <property type="entry name" value="Farnesyl Diphosphate Synthase"/>
    <property type="match status" value="1"/>
</dbReference>
<keyword evidence="2" id="KW-0456">Lyase</keyword>
<comment type="cofactor">
    <cofactor evidence="1">
        <name>Mg(2+)</name>
        <dbReference type="ChEBI" id="CHEBI:18420"/>
    </cofactor>
</comment>
<gene>
    <name evidence="4" type="ORF">POM88_024041</name>
</gene>
<dbReference type="Pfam" id="PF01397">
    <property type="entry name" value="Terpene_synth"/>
    <property type="match status" value="1"/>
</dbReference>
<evidence type="ECO:0000256" key="1">
    <source>
        <dbReference type="ARBA" id="ARBA00001946"/>
    </source>
</evidence>
<dbReference type="PANTHER" id="PTHR31225:SF221">
    <property type="entry name" value="(-)-GERMACRENE D SYNTHASE"/>
    <property type="match status" value="1"/>
</dbReference>
<protein>
    <submittedName>
        <fullName evidence="4">Terpene synthase</fullName>
    </submittedName>
</protein>
<keyword evidence="5" id="KW-1185">Reference proteome</keyword>
<dbReference type="InterPro" id="IPR008930">
    <property type="entry name" value="Terpenoid_cyclase/PrenylTrfase"/>
</dbReference>
<proteinExistence type="predicted"/>
<dbReference type="GO" id="GO:0010333">
    <property type="term" value="F:terpene synthase activity"/>
    <property type="evidence" value="ECO:0007669"/>
    <property type="project" value="InterPro"/>
</dbReference>
<reference evidence="4" key="1">
    <citation type="submission" date="2023-02" db="EMBL/GenBank/DDBJ databases">
        <title>Genome of toxic invasive species Heracleum sosnowskyi carries increased number of genes despite the absence of recent whole-genome duplications.</title>
        <authorList>
            <person name="Schelkunov M."/>
            <person name="Shtratnikova V."/>
            <person name="Makarenko M."/>
            <person name="Klepikova A."/>
            <person name="Omelchenko D."/>
            <person name="Novikova G."/>
            <person name="Obukhova E."/>
            <person name="Bogdanov V."/>
            <person name="Penin A."/>
            <person name="Logacheva M."/>
        </authorList>
    </citation>
    <scope>NUCLEOTIDE SEQUENCE</scope>
    <source>
        <strain evidence="4">Hsosn_3</strain>
        <tissue evidence="4">Leaf</tissue>
    </source>
</reference>
<dbReference type="AlphaFoldDB" id="A0AAD8IJZ4"/>
<organism evidence="4 5">
    <name type="scientific">Heracleum sosnowskyi</name>
    <dbReference type="NCBI Taxonomy" id="360622"/>
    <lineage>
        <taxon>Eukaryota</taxon>
        <taxon>Viridiplantae</taxon>
        <taxon>Streptophyta</taxon>
        <taxon>Embryophyta</taxon>
        <taxon>Tracheophyta</taxon>
        <taxon>Spermatophyta</taxon>
        <taxon>Magnoliopsida</taxon>
        <taxon>eudicotyledons</taxon>
        <taxon>Gunneridae</taxon>
        <taxon>Pentapetalae</taxon>
        <taxon>asterids</taxon>
        <taxon>campanulids</taxon>
        <taxon>Apiales</taxon>
        <taxon>Apiaceae</taxon>
        <taxon>Apioideae</taxon>
        <taxon>apioid superclade</taxon>
        <taxon>Tordylieae</taxon>
        <taxon>Tordyliinae</taxon>
        <taxon>Heracleum</taxon>
    </lineage>
</organism>
<evidence type="ECO:0000313" key="4">
    <source>
        <dbReference type="EMBL" id="KAK1386306.1"/>
    </source>
</evidence>
<dbReference type="EMBL" id="JAUIZM010000005">
    <property type="protein sequence ID" value="KAK1386306.1"/>
    <property type="molecule type" value="Genomic_DNA"/>
</dbReference>
<dbReference type="Gene3D" id="1.50.10.130">
    <property type="entry name" value="Terpene synthase, N-terminal domain"/>
    <property type="match status" value="1"/>
</dbReference>
<dbReference type="SUPFAM" id="SSF48239">
    <property type="entry name" value="Terpenoid cyclases/Protein prenyltransferases"/>
    <property type="match status" value="1"/>
</dbReference>
<name>A0AAD8IJZ4_9APIA</name>
<dbReference type="PANTHER" id="PTHR31225">
    <property type="entry name" value="OS04G0344100 PROTEIN-RELATED"/>
    <property type="match status" value="1"/>
</dbReference>
<reference evidence="4" key="2">
    <citation type="submission" date="2023-05" db="EMBL/GenBank/DDBJ databases">
        <authorList>
            <person name="Schelkunov M.I."/>
        </authorList>
    </citation>
    <scope>NUCLEOTIDE SEQUENCE</scope>
    <source>
        <strain evidence="4">Hsosn_3</strain>
        <tissue evidence="4">Leaf</tissue>
    </source>
</reference>
<comment type="caution">
    <text evidence="4">The sequence shown here is derived from an EMBL/GenBank/DDBJ whole genome shotgun (WGS) entry which is preliminary data.</text>
</comment>